<dbReference type="InterPro" id="IPR029526">
    <property type="entry name" value="PGBD"/>
</dbReference>
<dbReference type="Pfam" id="PF13843">
    <property type="entry name" value="DDE_Tnp_1_7"/>
    <property type="match status" value="1"/>
</dbReference>
<proteinExistence type="predicted"/>
<feature type="domain" description="PiggyBac transposable element-derived protein" evidence="1">
    <location>
        <begin position="131"/>
        <end position="227"/>
    </location>
</feature>
<dbReference type="AlphaFoldDB" id="A0A8B7NZG4"/>
<reference evidence="3" key="1">
    <citation type="submission" date="2025-08" db="UniProtKB">
        <authorList>
            <consortium name="RefSeq"/>
        </authorList>
    </citation>
    <scope>IDENTIFICATION</scope>
    <source>
        <tissue evidence="3">Whole organism</tissue>
    </source>
</reference>
<dbReference type="RefSeq" id="XP_018019163.1">
    <property type="nucleotide sequence ID" value="XM_018163674.2"/>
</dbReference>
<dbReference type="PANTHER" id="PTHR47272">
    <property type="entry name" value="DDE_TNP_1_7 DOMAIN-CONTAINING PROTEIN"/>
    <property type="match status" value="1"/>
</dbReference>
<organism evidence="2 3">
    <name type="scientific">Hyalella azteca</name>
    <name type="common">Amphipod</name>
    <dbReference type="NCBI Taxonomy" id="294128"/>
    <lineage>
        <taxon>Eukaryota</taxon>
        <taxon>Metazoa</taxon>
        <taxon>Ecdysozoa</taxon>
        <taxon>Arthropoda</taxon>
        <taxon>Crustacea</taxon>
        <taxon>Multicrustacea</taxon>
        <taxon>Malacostraca</taxon>
        <taxon>Eumalacostraca</taxon>
        <taxon>Peracarida</taxon>
        <taxon>Amphipoda</taxon>
        <taxon>Senticaudata</taxon>
        <taxon>Talitrida</taxon>
        <taxon>Talitroidea</taxon>
        <taxon>Hyalellidae</taxon>
        <taxon>Hyalella</taxon>
    </lineage>
</organism>
<gene>
    <name evidence="3" type="primary">LOC108675646</name>
</gene>
<keyword evidence="2" id="KW-1185">Reference proteome</keyword>
<sequence length="230" mass="26391">MDENNDIFQPSSFYGRKTAMKIQESAIDSDGPGDCDGEDEEVGELTFPPEQIELDIEDEDHDDEPSDVFPNDETVVLELQADESTASSRATRTKRHILAPQWYNKDGGCTQEPEYQLSTGTKPCCHEVQHPYEYFKSFITDSFLELVVEQSNLYSVQKNVNKPLGLTKNELEQWIGLVMYFSIMKVSDTRMHWCRKLHDFMVVAPTVISRNRFEAIKTHFHISDNSKIAN</sequence>
<protein>
    <submittedName>
        <fullName evidence="3">Uncharacterized protein LOC108675646</fullName>
    </submittedName>
</protein>
<dbReference type="Proteomes" id="UP000694843">
    <property type="component" value="Unplaced"/>
</dbReference>
<dbReference type="KEGG" id="hazt:108675646"/>
<evidence type="ECO:0000313" key="2">
    <source>
        <dbReference type="Proteomes" id="UP000694843"/>
    </source>
</evidence>
<dbReference type="OMA" id="EVMQCRD"/>
<evidence type="ECO:0000313" key="3">
    <source>
        <dbReference type="RefSeq" id="XP_018019163.1"/>
    </source>
</evidence>
<evidence type="ECO:0000259" key="1">
    <source>
        <dbReference type="Pfam" id="PF13843"/>
    </source>
</evidence>
<dbReference type="GeneID" id="108675646"/>
<dbReference type="OrthoDB" id="6379538at2759"/>
<dbReference type="PANTHER" id="PTHR47272:SF1">
    <property type="entry name" value="PIGGYBAC TRANSPOSABLE ELEMENT-DERIVED PROTEIN 3-LIKE"/>
    <property type="match status" value="1"/>
</dbReference>
<name>A0A8B7NZG4_HYAAZ</name>
<accession>A0A8B7NZG4</accession>